<dbReference type="PANTHER" id="PTHR43649">
    <property type="entry name" value="ARABINOSE-BINDING PROTEIN-RELATED"/>
    <property type="match status" value="1"/>
</dbReference>
<evidence type="ECO:0000313" key="3">
    <source>
        <dbReference type="Proteomes" id="UP000250434"/>
    </source>
</evidence>
<dbReference type="KEGG" id="aab:A4R43_38095"/>
<dbReference type="PANTHER" id="PTHR43649:SF16">
    <property type="entry name" value="SUGAR-BINDING LIPOPROTEIN"/>
    <property type="match status" value="1"/>
</dbReference>
<dbReference type="SUPFAM" id="SSF53850">
    <property type="entry name" value="Periplasmic binding protein-like II"/>
    <property type="match status" value="1"/>
</dbReference>
<dbReference type="Gene3D" id="3.40.190.10">
    <property type="entry name" value="Periplasmic binding protein-like II"/>
    <property type="match status" value="1"/>
</dbReference>
<dbReference type="OrthoDB" id="2644341at2"/>
<dbReference type="Pfam" id="PF01547">
    <property type="entry name" value="SBP_bac_1"/>
    <property type="match status" value="1"/>
</dbReference>
<feature type="signal peptide" evidence="1">
    <location>
        <begin position="1"/>
        <end position="26"/>
    </location>
</feature>
<dbReference type="Proteomes" id="UP000250434">
    <property type="component" value="Chromosome"/>
</dbReference>
<sequence>MKSPRSRRVLVSLAAIGLLAAVPACSGGSGEERSADGKIKVTVNGQPPQTQAFERMIFDQDVAEFEAAHPDIDLEPHEGFMEVESFSAKLAGGQLEDVYYVYFTDPAQIIARRQAADITEAVKELPHVDKLQPQLLDVFRDGSGKLYGLPTANYSMGLVYSRPLFAKAGLDPDNPPRTWAEVRAAADKIAALGNGVVGYADFSKGNQGGWHLTAWLNSLGGQIARKEGDGWKADFNNDLGRTALDHLKQMRWTDDSMGSKQLLQDADVQRMMGSGQLGMYLAAPDNIPTLVKQFNGKYSDYGLAPVPEGKGTLIGGEGYMVNPKASPEKIKAGLTWIQWKYLNPDRFDSFTKRYADANQPVGLPAVPNPDIWTGALRDQQEAVKAKYANVPAQNYATYLNASTTIKGHLEPPSAQQVYATLDTVMQAVLTDPAADPGALLSAAEAKVNATLAQVR</sequence>
<accession>A0A344LHN5</accession>
<protein>
    <submittedName>
        <fullName evidence="2">Sugar ABC transporter substrate-binding protein</fullName>
    </submittedName>
</protein>
<reference evidence="2 3" key="1">
    <citation type="submission" date="2016-04" db="EMBL/GenBank/DDBJ databases">
        <title>Complete genome sequence and analysis of deep-sea sediment isolate, Amycolatopsis sp. WP1.</title>
        <authorList>
            <person name="Wang H."/>
            <person name="Chen S."/>
            <person name="Wu Q."/>
        </authorList>
    </citation>
    <scope>NUCLEOTIDE SEQUENCE [LARGE SCALE GENOMIC DNA]</scope>
    <source>
        <strain evidence="2 3">WP1</strain>
    </source>
</reference>
<dbReference type="RefSeq" id="WP_113696614.1">
    <property type="nucleotide sequence ID" value="NZ_CP015163.1"/>
</dbReference>
<dbReference type="InterPro" id="IPR006059">
    <property type="entry name" value="SBP"/>
</dbReference>
<gene>
    <name evidence="2" type="ORF">A4R43_38095</name>
</gene>
<keyword evidence="3" id="KW-1185">Reference proteome</keyword>
<organism evidence="2 3">
    <name type="scientific">Amycolatopsis albispora</name>
    <dbReference type="NCBI Taxonomy" id="1804986"/>
    <lineage>
        <taxon>Bacteria</taxon>
        <taxon>Bacillati</taxon>
        <taxon>Actinomycetota</taxon>
        <taxon>Actinomycetes</taxon>
        <taxon>Pseudonocardiales</taxon>
        <taxon>Pseudonocardiaceae</taxon>
        <taxon>Amycolatopsis</taxon>
    </lineage>
</organism>
<dbReference type="EMBL" id="CP015163">
    <property type="protein sequence ID" value="AXB47559.1"/>
    <property type="molecule type" value="Genomic_DNA"/>
</dbReference>
<proteinExistence type="predicted"/>
<dbReference type="AlphaFoldDB" id="A0A344LHN5"/>
<name>A0A344LHN5_9PSEU</name>
<evidence type="ECO:0000256" key="1">
    <source>
        <dbReference type="SAM" id="SignalP"/>
    </source>
</evidence>
<keyword evidence="1" id="KW-0732">Signal</keyword>
<dbReference type="InterPro" id="IPR050490">
    <property type="entry name" value="Bact_solute-bd_prot1"/>
</dbReference>
<feature type="chain" id="PRO_5016699509" evidence="1">
    <location>
        <begin position="27"/>
        <end position="455"/>
    </location>
</feature>
<evidence type="ECO:0000313" key="2">
    <source>
        <dbReference type="EMBL" id="AXB47559.1"/>
    </source>
</evidence>